<keyword evidence="1" id="KW-0805">Transcription regulation</keyword>
<dbReference type="InterPro" id="IPR050204">
    <property type="entry name" value="AraC_XylS_family_regulators"/>
</dbReference>
<dbReference type="EMBL" id="BSOZ01000080">
    <property type="protein sequence ID" value="GLS05981.1"/>
    <property type="molecule type" value="Genomic_DNA"/>
</dbReference>
<evidence type="ECO:0000256" key="2">
    <source>
        <dbReference type="ARBA" id="ARBA00023125"/>
    </source>
</evidence>
<keyword evidence="2" id="KW-0238">DNA-binding</keyword>
<proteinExistence type="predicted"/>
<reference evidence="5" key="1">
    <citation type="journal article" date="2012" name="J. Biosci. Bioeng.">
        <title>Isolation of genes coding for chitin-degrading enzymes in the novel chitinolytic bacterium, Chitiniphilus shinanonensis, and characterization of a gene coding for a family 19 chitinase.</title>
        <authorList>
            <person name="Huang L."/>
            <person name="Garbulewska E."/>
            <person name="Sato K."/>
            <person name="Kato Y."/>
            <person name="Nogawa M."/>
            <person name="Taguchi G."/>
            <person name="Shimosaka M."/>
        </authorList>
    </citation>
    <scope>NUCLEOTIDE SEQUENCE</scope>
    <source>
        <strain evidence="5">SAY3</strain>
    </source>
</reference>
<name>F8WSP0_9NEIS</name>
<evidence type="ECO:0000256" key="1">
    <source>
        <dbReference type="ARBA" id="ARBA00023015"/>
    </source>
</evidence>
<dbReference type="SMART" id="SM00342">
    <property type="entry name" value="HTH_ARAC"/>
    <property type="match status" value="1"/>
</dbReference>
<accession>F8WSP0</accession>
<dbReference type="SUPFAM" id="SSF51182">
    <property type="entry name" value="RmlC-like cupins"/>
    <property type="match status" value="1"/>
</dbReference>
<dbReference type="PANTHER" id="PTHR46796:SF13">
    <property type="entry name" value="HTH-TYPE TRANSCRIPTIONAL ACTIVATOR RHAS"/>
    <property type="match status" value="1"/>
</dbReference>
<dbReference type="InterPro" id="IPR009057">
    <property type="entry name" value="Homeodomain-like_sf"/>
</dbReference>
<evidence type="ECO:0000259" key="4">
    <source>
        <dbReference type="PROSITE" id="PS01124"/>
    </source>
</evidence>
<evidence type="ECO:0000313" key="6">
    <source>
        <dbReference type="EMBL" id="GLS05981.1"/>
    </source>
</evidence>
<sequence>MRPQFEHVAVPAGQSWALLWRELPDLPFLWHYHPEFELTLTLNARGQRYVGDDLADFDDGDLVLVGPNLPHTWSAQQRLDEARPMLAIVVWFSRDWLAGLIRALPELAPLWALATGAGRGLCFSPSTARAVRALLPGLHDRDAAQRQPLLLEVLLLLAADAEARPLASSGLGAVEADQQRERIGKVLDHLHAHFHEEIAVDELARRAALSTGAFHRFFKRHTLQTVLGYVTQLRIGHACQQLIQTDKPVGVVAEQAGWRNLAHFNRQFRAHKGVTPREFRARYRTG</sequence>
<gene>
    <name evidence="5" type="primary">csaF</name>
    <name evidence="6" type="ORF">GCM10007860_31450</name>
</gene>
<dbReference type="AlphaFoldDB" id="F8WSP0"/>
<organism evidence="5">
    <name type="scientific">Chitiniphilus shinanonensis</name>
    <dbReference type="NCBI Taxonomy" id="553088"/>
    <lineage>
        <taxon>Bacteria</taxon>
        <taxon>Pseudomonadati</taxon>
        <taxon>Pseudomonadota</taxon>
        <taxon>Betaproteobacteria</taxon>
        <taxon>Neisseriales</taxon>
        <taxon>Chitinibacteraceae</taxon>
        <taxon>Chitiniphilus</taxon>
    </lineage>
</organism>
<protein>
    <submittedName>
        <fullName evidence="6">AraC family transcriptional regulator</fullName>
    </submittedName>
    <submittedName>
        <fullName evidence="5">Transcriptional regulator, AraC family</fullName>
    </submittedName>
</protein>
<dbReference type="GO" id="GO:0043565">
    <property type="term" value="F:sequence-specific DNA binding"/>
    <property type="evidence" value="ECO:0007669"/>
    <property type="project" value="InterPro"/>
</dbReference>
<reference evidence="6" key="4">
    <citation type="submission" date="2023-01" db="EMBL/GenBank/DDBJ databases">
        <title>Draft genome sequence of Chitiniphilus shinanonensis strain NBRC 104970.</title>
        <authorList>
            <person name="Sun Q."/>
            <person name="Mori K."/>
        </authorList>
    </citation>
    <scope>NUCLEOTIDE SEQUENCE</scope>
    <source>
        <strain evidence="6">NBRC 104970</strain>
    </source>
</reference>
<dbReference type="Pfam" id="PF12833">
    <property type="entry name" value="HTH_18"/>
    <property type="match status" value="1"/>
</dbReference>
<dbReference type="GO" id="GO:0003700">
    <property type="term" value="F:DNA-binding transcription factor activity"/>
    <property type="evidence" value="ECO:0007669"/>
    <property type="project" value="InterPro"/>
</dbReference>
<dbReference type="Proteomes" id="UP001156836">
    <property type="component" value="Unassembled WGS sequence"/>
</dbReference>
<dbReference type="SUPFAM" id="SSF46689">
    <property type="entry name" value="Homeodomain-like"/>
    <property type="match status" value="2"/>
</dbReference>
<dbReference type="PROSITE" id="PS01124">
    <property type="entry name" value="HTH_ARAC_FAMILY_2"/>
    <property type="match status" value="1"/>
</dbReference>
<reference evidence="6" key="2">
    <citation type="journal article" date="2014" name="Int. J. Syst. Evol. Microbiol.">
        <title>Complete genome of a new Firmicutes species belonging to the dominant human colonic microbiota ('Ruminococcus bicirculans') reveals two chromosomes and a selective capacity to utilize plant glucans.</title>
        <authorList>
            <consortium name="NISC Comparative Sequencing Program"/>
            <person name="Wegmann U."/>
            <person name="Louis P."/>
            <person name="Goesmann A."/>
            <person name="Henrissat B."/>
            <person name="Duncan S.H."/>
            <person name="Flint H.J."/>
        </authorList>
    </citation>
    <scope>NUCLEOTIDE SEQUENCE</scope>
    <source>
        <strain evidence="6">NBRC 104970</strain>
    </source>
</reference>
<dbReference type="RefSeq" id="WP_018748596.1">
    <property type="nucleotide sequence ID" value="NZ_BAABUF010000021.1"/>
</dbReference>
<dbReference type="PANTHER" id="PTHR46796">
    <property type="entry name" value="HTH-TYPE TRANSCRIPTIONAL ACTIVATOR RHAS-RELATED"/>
    <property type="match status" value="1"/>
</dbReference>
<dbReference type="Gene3D" id="1.10.10.60">
    <property type="entry name" value="Homeodomain-like"/>
    <property type="match status" value="2"/>
</dbReference>
<keyword evidence="3" id="KW-0804">Transcription</keyword>
<keyword evidence="7" id="KW-1185">Reference proteome</keyword>
<evidence type="ECO:0000313" key="7">
    <source>
        <dbReference type="Proteomes" id="UP001156836"/>
    </source>
</evidence>
<evidence type="ECO:0000313" key="5">
    <source>
        <dbReference type="EMBL" id="BAK53877.1"/>
    </source>
</evidence>
<dbReference type="InterPro" id="IPR018060">
    <property type="entry name" value="HTH_AraC"/>
</dbReference>
<dbReference type="InterPro" id="IPR011051">
    <property type="entry name" value="RmlC_Cupin_sf"/>
</dbReference>
<feature type="domain" description="HTH araC/xylS-type" evidence="4">
    <location>
        <begin position="184"/>
        <end position="282"/>
    </location>
</feature>
<dbReference type="EMBL" id="AB649129">
    <property type="protein sequence ID" value="BAK53877.1"/>
    <property type="molecule type" value="Genomic_DNA"/>
</dbReference>
<dbReference type="Gene3D" id="2.60.120.10">
    <property type="entry name" value="Jelly Rolls"/>
    <property type="match status" value="1"/>
</dbReference>
<reference evidence="7" key="3">
    <citation type="journal article" date="2019" name="Int. J. Syst. Evol. Microbiol.">
        <title>The Global Catalogue of Microorganisms (GCM) 10K type strain sequencing project: providing services to taxonomists for standard genome sequencing and annotation.</title>
        <authorList>
            <consortium name="The Broad Institute Genomics Platform"/>
            <consortium name="The Broad Institute Genome Sequencing Center for Infectious Disease"/>
            <person name="Wu L."/>
            <person name="Ma J."/>
        </authorList>
    </citation>
    <scope>NUCLEOTIDE SEQUENCE [LARGE SCALE GENOMIC DNA]</scope>
    <source>
        <strain evidence="7">NBRC 104970</strain>
    </source>
</reference>
<dbReference type="InterPro" id="IPR014710">
    <property type="entry name" value="RmlC-like_jellyroll"/>
</dbReference>
<evidence type="ECO:0000256" key="3">
    <source>
        <dbReference type="ARBA" id="ARBA00023163"/>
    </source>
</evidence>